<evidence type="ECO:0000259" key="1">
    <source>
        <dbReference type="Pfam" id="PF18909"/>
    </source>
</evidence>
<evidence type="ECO:0000313" key="3">
    <source>
        <dbReference type="Proteomes" id="UP000221469"/>
    </source>
</evidence>
<feature type="domain" description="dATP/dGTP diphosphohydrolase N-terminal" evidence="1">
    <location>
        <begin position="11"/>
        <end position="111"/>
    </location>
</feature>
<protein>
    <recommendedName>
        <fullName evidence="1">dATP/dGTP diphosphohydrolase N-terminal domain-containing protein</fullName>
    </recommendedName>
</protein>
<dbReference type="Proteomes" id="UP000221469">
    <property type="component" value="Segment"/>
</dbReference>
<name>A0A0M4R2I0_9CAUD</name>
<dbReference type="EMBL" id="KT591491">
    <property type="protein sequence ID" value="ALF00604.1"/>
    <property type="molecule type" value="Genomic_DNA"/>
</dbReference>
<proteinExistence type="predicted"/>
<organism evidence="2 3">
    <name type="scientific">Mycobacterium phage Bricole</name>
    <dbReference type="NCBI Taxonomy" id="1718601"/>
    <lineage>
        <taxon>Viruses</taxon>
        <taxon>Duplodnaviria</taxon>
        <taxon>Heunggongvirae</taxon>
        <taxon>Uroviricota</taxon>
        <taxon>Caudoviricetes</taxon>
        <taxon>Vilmaviridae</taxon>
        <taxon>Mclasvirinae</taxon>
        <taxon>Bongovirus</taxon>
        <taxon>Bongovirus bongo</taxon>
    </lineage>
</organism>
<dbReference type="Pfam" id="PF18909">
    <property type="entry name" value="dGTP_diPhyd_N"/>
    <property type="match status" value="1"/>
</dbReference>
<gene>
    <name evidence="2" type="ORF">SEA_BRICOLE_76</name>
</gene>
<accession>A0A0M4R2I0</accession>
<reference evidence="2 3" key="1">
    <citation type="submission" date="2015-08" db="EMBL/GenBank/DDBJ databases">
        <authorList>
            <person name="Barekzi N."/>
            <person name="Doss J.H."/>
            <person name="Bluford J."/>
            <person name="Fizer S."/>
            <person name="Garofalo A.E."/>
            <person name="Gasalao M.B."/>
            <person name="Griffin J."/>
            <person name="Henderson C.M."/>
            <person name="Hyre A.N."/>
            <person name="Irons L.B."/>
            <person name="Jafree E."/>
            <person name="Kanda K."/>
            <person name="Matthews D."/>
            <person name="Mclaren B."/>
            <person name="Moriarty A."/>
            <person name="Northam N."/>
            <person name="Ryan M."/>
            <person name="Smith D.E."/>
            <person name="Vanselow D."/>
            <person name="Welch J."/>
            <person name="Gauthier D."/>
            <person name="Anders K.R."/>
            <person name="Bradley K.W."/>
            <person name="Asai D.J."/>
            <person name="Bowman C.A."/>
            <person name="Russell D.A."/>
            <person name="Pope W.H."/>
            <person name="Jacobs-Sera D."/>
            <person name="Hendrix R.W."/>
            <person name="Hatfull G.F."/>
        </authorList>
    </citation>
    <scope>NUCLEOTIDE SEQUENCE [LARGE SCALE GENOMIC DNA]</scope>
</reference>
<sequence>MSTGEVVHTSATGGQKAGNRVRMSLVPGRELLDVAELYGKGAEKYSAWNWAKGYDWSLSFDALNRHLWAWWDGEEFDNGEGGTGLEHLTAVVFHALALMYFRKHFPELDDRPNTVLARNAEAEKPEMANEVSFPLRMERLTPEWTRAFTWYWAGTQYKWLDGDRGPGWYFHSGSQWVWSSENLESGQGLGSNVIYSRRAGDDV</sequence>
<evidence type="ECO:0000313" key="2">
    <source>
        <dbReference type="EMBL" id="ALF00604.1"/>
    </source>
</evidence>
<dbReference type="InterPro" id="IPR044038">
    <property type="entry name" value="dATP/dGTP_diPOhydrolase_N"/>
</dbReference>